<feature type="transmembrane region" description="Helical" evidence="8">
    <location>
        <begin position="296"/>
        <end position="314"/>
    </location>
</feature>
<feature type="transmembrane region" description="Helical" evidence="8">
    <location>
        <begin position="456"/>
        <end position="476"/>
    </location>
</feature>
<evidence type="ECO:0000256" key="3">
    <source>
        <dbReference type="ARBA" id="ARBA00022448"/>
    </source>
</evidence>
<evidence type="ECO:0000256" key="4">
    <source>
        <dbReference type="ARBA" id="ARBA00022692"/>
    </source>
</evidence>
<dbReference type="InterPro" id="IPR005829">
    <property type="entry name" value="Sugar_transporter_CS"/>
</dbReference>
<evidence type="ECO:0000256" key="7">
    <source>
        <dbReference type="SAM" id="MobiDB-lite"/>
    </source>
</evidence>
<evidence type="ECO:0000313" key="11">
    <source>
        <dbReference type="Proteomes" id="UP000700596"/>
    </source>
</evidence>
<keyword evidence="3" id="KW-0813">Transport</keyword>
<dbReference type="GO" id="GO:0015798">
    <property type="term" value="P:myo-inositol transport"/>
    <property type="evidence" value="ECO:0007669"/>
    <property type="project" value="UniProtKB-ARBA"/>
</dbReference>
<proteinExistence type="inferred from homology"/>
<accession>A0A9P9ECC5</accession>
<dbReference type="GO" id="GO:0016020">
    <property type="term" value="C:membrane"/>
    <property type="evidence" value="ECO:0007669"/>
    <property type="project" value="UniProtKB-SubCell"/>
</dbReference>
<dbReference type="PANTHER" id="PTHR48020">
    <property type="entry name" value="PROTON MYO-INOSITOL COTRANSPORTER"/>
    <property type="match status" value="1"/>
</dbReference>
<dbReference type="EMBL" id="JAGMWT010000002">
    <property type="protein sequence ID" value="KAH7135280.1"/>
    <property type="molecule type" value="Genomic_DNA"/>
</dbReference>
<keyword evidence="4 8" id="KW-0812">Transmembrane</keyword>
<dbReference type="InterPro" id="IPR003663">
    <property type="entry name" value="Sugar/inositol_transpt"/>
</dbReference>
<dbReference type="InterPro" id="IPR050814">
    <property type="entry name" value="Myo-inositol_Transporter"/>
</dbReference>
<feature type="transmembrane region" description="Helical" evidence="8">
    <location>
        <begin position="203"/>
        <end position="226"/>
    </location>
</feature>
<sequence>MADAKDDGKIEPVTGVHHERRSSVLTDPERRKKSIVGLTDNVAGEIRNPLVGIPKAQLFADVDAFAAEHGLEAEIPLLRKGALVAQSPRLFEELEELDEADRLAIREETTNRWKLPRTLYYTIILNSIAAAIQGWDQTGSNGANLSFYNDFGIPDKGPVCEATNSCEKNSWIIGFVNSCPYIAICLFAGWISDPVNDWLGRRGCIFVAAIFSVLAPIGSGLCQTWGQLAACRVLLGIGMGLKEVTVPVFSAENTPANVRGGLVMSWQVWTAFGIFLGTCANLAVMNTGAISWRLQLGSAFIPAVPLVFGIWFTPESPRWLMKKRRYALAYKSFLRLRNTPLQAARDLYYAHALLSTEDILIKESGLKPESNFFTRFVELFTIPRVRRATQASGIVMIAQQMCGINIIAFYSSTIFREGGANDKQALLASWGFGAVNFLFAWPAVWTIDTFGRRGLLLFTFPNMCWTLLAAGGSYWIPKDNKAHLGLITFFVYLFCAFYSPGEGPVPFTYSAEVFPLSHREVGMSWAVATNNFWGAVLSLTLPRLLRVFKPQGVFGFYAGLNIVALVMIFLWLPETKQRTLEELDYVFGVPTRTHMKYQSRKNLPWWFKSYVLRRKGLVKPQLYKFDDDEYVPAATKMPIEVQGESEKGVIQTASNDAELEAATRQTESPTVKAPPPA</sequence>
<evidence type="ECO:0000313" key="10">
    <source>
        <dbReference type="EMBL" id="KAH7135280.1"/>
    </source>
</evidence>
<dbReference type="GO" id="GO:0015791">
    <property type="term" value="P:polyol transmembrane transport"/>
    <property type="evidence" value="ECO:0007669"/>
    <property type="project" value="UniProtKB-ARBA"/>
</dbReference>
<evidence type="ECO:0000256" key="1">
    <source>
        <dbReference type="ARBA" id="ARBA00004141"/>
    </source>
</evidence>
<dbReference type="InterPro" id="IPR005828">
    <property type="entry name" value="MFS_sugar_transport-like"/>
</dbReference>
<keyword evidence="5 8" id="KW-1133">Transmembrane helix</keyword>
<dbReference type="NCBIfam" id="TIGR00879">
    <property type="entry name" value="SP"/>
    <property type="match status" value="1"/>
</dbReference>
<dbReference type="Proteomes" id="UP000700596">
    <property type="component" value="Unassembled WGS sequence"/>
</dbReference>
<reference evidence="10" key="1">
    <citation type="journal article" date="2021" name="Nat. Commun.">
        <title>Genetic determinants of endophytism in the Arabidopsis root mycobiome.</title>
        <authorList>
            <person name="Mesny F."/>
            <person name="Miyauchi S."/>
            <person name="Thiergart T."/>
            <person name="Pickel B."/>
            <person name="Atanasova L."/>
            <person name="Karlsson M."/>
            <person name="Huettel B."/>
            <person name="Barry K.W."/>
            <person name="Haridas S."/>
            <person name="Chen C."/>
            <person name="Bauer D."/>
            <person name="Andreopoulos W."/>
            <person name="Pangilinan J."/>
            <person name="LaButti K."/>
            <person name="Riley R."/>
            <person name="Lipzen A."/>
            <person name="Clum A."/>
            <person name="Drula E."/>
            <person name="Henrissat B."/>
            <person name="Kohler A."/>
            <person name="Grigoriev I.V."/>
            <person name="Martin F.M."/>
            <person name="Hacquard S."/>
        </authorList>
    </citation>
    <scope>NUCLEOTIDE SEQUENCE</scope>
    <source>
        <strain evidence="10">MPI-CAGE-CH-0243</strain>
    </source>
</reference>
<dbReference type="PANTHER" id="PTHR48020:SF14">
    <property type="entry name" value="SUGAR TRANSPORTER, PUTATIVE-RELATED"/>
    <property type="match status" value="1"/>
</dbReference>
<comment type="caution">
    <text evidence="10">The sequence shown here is derived from an EMBL/GenBank/DDBJ whole genome shotgun (WGS) entry which is preliminary data.</text>
</comment>
<organism evidence="10 11">
    <name type="scientific">Dendryphion nanum</name>
    <dbReference type="NCBI Taxonomy" id="256645"/>
    <lineage>
        <taxon>Eukaryota</taxon>
        <taxon>Fungi</taxon>
        <taxon>Dikarya</taxon>
        <taxon>Ascomycota</taxon>
        <taxon>Pezizomycotina</taxon>
        <taxon>Dothideomycetes</taxon>
        <taxon>Pleosporomycetidae</taxon>
        <taxon>Pleosporales</taxon>
        <taxon>Torulaceae</taxon>
        <taxon>Dendryphion</taxon>
    </lineage>
</organism>
<dbReference type="PRINTS" id="PR00171">
    <property type="entry name" value="SUGRTRNSPORT"/>
</dbReference>
<dbReference type="PROSITE" id="PS00217">
    <property type="entry name" value="SUGAR_TRANSPORT_2"/>
    <property type="match status" value="1"/>
</dbReference>
<feature type="domain" description="Major facilitator superfamily (MFS) profile" evidence="9">
    <location>
        <begin position="122"/>
        <end position="576"/>
    </location>
</feature>
<feature type="transmembrane region" description="Helical" evidence="8">
    <location>
        <begin position="425"/>
        <end position="444"/>
    </location>
</feature>
<keyword evidence="11" id="KW-1185">Reference proteome</keyword>
<dbReference type="FunFam" id="1.20.1250.20:FF:000100">
    <property type="entry name" value="MFS sugar transporter, putative"/>
    <property type="match status" value="1"/>
</dbReference>
<feature type="region of interest" description="Disordered" evidence="7">
    <location>
        <begin position="652"/>
        <end position="677"/>
    </location>
</feature>
<feature type="transmembrane region" description="Helical" evidence="8">
    <location>
        <begin position="521"/>
        <end position="541"/>
    </location>
</feature>
<dbReference type="PROSITE" id="PS50850">
    <property type="entry name" value="MFS"/>
    <property type="match status" value="1"/>
</dbReference>
<comment type="subcellular location">
    <subcellularLocation>
        <location evidence="1">Membrane</location>
        <topology evidence="1">Multi-pass membrane protein</topology>
    </subcellularLocation>
</comment>
<evidence type="ECO:0000256" key="6">
    <source>
        <dbReference type="ARBA" id="ARBA00023136"/>
    </source>
</evidence>
<name>A0A9P9ECC5_9PLEO</name>
<comment type="similarity">
    <text evidence="2">Belongs to the major facilitator superfamily. Sugar transporter (TC 2.A.1.1) family.</text>
</comment>
<feature type="transmembrane region" description="Helical" evidence="8">
    <location>
        <begin position="483"/>
        <end position="501"/>
    </location>
</feature>
<dbReference type="InterPro" id="IPR036259">
    <property type="entry name" value="MFS_trans_sf"/>
</dbReference>
<dbReference type="OrthoDB" id="5290825at2759"/>
<dbReference type="Gene3D" id="1.20.1250.20">
    <property type="entry name" value="MFS general substrate transporter like domains"/>
    <property type="match status" value="1"/>
</dbReference>
<feature type="transmembrane region" description="Helical" evidence="8">
    <location>
        <begin position="393"/>
        <end position="413"/>
    </location>
</feature>
<protein>
    <submittedName>
        <fullName evidence="10">MFS transporter</fullName>
    </submittedName>
</protein>
<gene>
    <name evidence="10" type="ORF">B0J11DRAFT_156867</name>
</gene>
<dbReference type="SUPFAM" id="SSF103473">
    <property type="entry name" value="MFS general substrate transporter"/>
    <property type="match status" value="1"/>
</dbReference>
<keyword evidence="6 8" id="KW-0472">Membrane</keyword>
<feature type="transmembrane region" description="Helical" evidence="8">
    <location>
        <begin position="266"/>
        <end position="284"/>
    </location>
</feature>
<evidence type="ECO:0000256" key="5">
    <source>
        <dbReference type="ARBA" id="ARBA00022989"/>
    </source>
</evidence>
<dbReference type="GO" id="GO:0022857">
    <property type="term" value="F:transmembrane transporter activity"/>
    <property type="evidence" value="ECO:0007669"/>
    <property type="project" value="InterPro"/>
</dbReference>
<dbReference type="AlphaFoldDB" id="A0A9P9ECC5"/>
<feature type="transmembrane region" description="Helical" evidence="8">
    <location>
        <begin position="171"/>
        <end position="191"/>
    </location>
</feature>
<feature type="region of interest" description="Disordered" evidence="7">
    <location>
        <begin position="1"/>
        <end position="27"/>
    </location>
</feature>
<feature type="compositionally biased region" description="Basic and acidic residues" evidence="7">
    <location>
        <begin position="1"/>
        <end position="10"/>
    </location>
</feature>
<evidence type="ECO:0000256" key="2">
    <source>
        <dbReference type="ARBA" id="ARBA00010992"/>
    </source>
</evidence>
<evidence type="ECO:0000256" key="8">
    <source>
        <dbReference type="SAM" id="Phobius"/>
    </source>
</evidence>
<dbReference type="Pfam" id="PF00083">
    <property type="entry name" value="Sugar_tr"/>
    <property type="match status" value="1"/>
</dbReference>
<evidence type="ECO:0000259" key="9">
    <source>
        <dbReference type="PROSITE" id="PS50850"/>
    </source>
</evidence>
<dbReference type="InterPro" id="IPR020846">
    <property type="entry name" value="MFS_dom"/>
</dbReference>
<feature type="transmembrane region" description="Helical" evidence="8">
    <location>
        <begin position="553"/>
        <end position="572"/>
    </location>
</feature>